<dbReference type="InterPro" id="IPR003374">
    <property type="entry name" value="ApbE-like_sf"/>
</dbReference>
<comment type="similarity">
    <text evidence="10 12">Belongs to the ApbE family.</text>
</comment>
<keyword evidence="3 10" id="KW-0285">Flavoprotein</keyword>
<dbReference type="PROSITE" id="PS51257">
    <property type="entry name" value="PROKAR_LIPOPROTEIN"/>
    <property type="match status" value="1"/>
</dbReference>
<dbReference type="Proteomes" id="UP000551878">
    <property type="component" value="Unassembled WGS sequence"/>
</dbReference>
<evidence type="ECO:0000256" key="5">
    <source>
        <dbReference type="ARBA" id="ARBA00022723"/>
    </source>
</evidence>
<dbReference type="GO" id="GO:0046872">
    <property type="term" value="F:metal ion binding"/>
    <property type="evidence" value="ECO:0007669"/>
    <property type="project" value="UniProtKB-UniRule"/>
</dbReference>
<evidence type="ECO:0000256" key="4">
    <source>
        <dbReference type="ARBA" id="ARBA00022679"/>
    </source>
</evidence>
<comment type="function">
    <text evidence="12">Flavin transferase that catalyzes the transfer of the FMN moiety of FAD and its covalent binding to the hydroxyl group of a threonine residue in a target flavoprotein.</text>
</comment>
<dbReference type="Gene3D" id="3.10.520.10">
    <property type="entry name" value="ApbE-like domains"/>
    <property type="match status" value="1"/>
</dbReference>
<evidence type="ECO:0000313" key="14">
    <source>
        <dbReference type="Proteomes" id="UP000551878"/>
    </source>
</evidence>
<sequence length="349" mass="38699">MRKKSHWSWLVGTLIIATGCSESTANEADGQLGEPYQKSQIVMGTNVSVQIFDEGKEEFLDIAFEQMEEYSDITAMNEKNSEVDLINQNAGKKPVEVSDEVFTLVEEGIKHAETTEGLFDISIGPLTSLWNIGFEDARKPEQSEIDDVLPLIDHTKIQTDNEEQTVYLEEEGMMLDLGGIAKGYFADLVAELFEENGVEKAIIDLGGNIVVMGDKYDGEAWSVGIQDPLAIRGQSIGTIDVKDKSVVTSGIYERVLEEDGENYHHLLSPTDGYPFMNELAGVTVISDESIDGDALSTMAFAQGLYDGLEFIEEMNEIDGIFVTRDKEVYTTSGAVDDFQLRHKDYELID</sequence>
<keyword evidence="12 13" id="KW-0449">Lipoprotein</keyword>
<dbReference type="EC" id="2.7.1.180" evidence="1 10"/>
<proteinExistence type="inferred from homology"/>
<evidence type="ECO:0000256" key="8">
    <source>
        <dbReference type="ARBA" id="ARBA00031306"/>
    </source>
</evidence>
<protein>
    <recommendedName>
        <fullName evidence="2 10">FAD:protein FMN transferase</fullName>
        <ecNumber evidence="1 10">2.7.1.180</ecNumber>
    </recommendedName>
    <alternativeName>
        <fullName evidence="8 10">Flavin transferase</fullName>
    </alternativeName>
</protein>
<organism evidence="13 14">
    <name type="scientific">Texcoconibacillus texcoconensis</name>
    <dbReference type="NCBI Taxonomy" id="1095777"/>
    <lineage>
        <taxon>Bacteria</taxon>
        <taxon>Bacillati</taxon>
        <taxon>Bacillota</taxon>
        <taxon>Bacilli</taxon>
        <taxon>Bacillales</taxon>
        <taxon>Bacillaceae</taxon>
        <taxon>Texcoconibacillus</taxon>
    </lineage>
</organism>
<keyword evidence="6 10" id="KW-0274">FAD</keyword>
<gene>
    <name evidence="13" type="ORF">HNQ41_001918</name>
</gene>
<keyword evidence="12" id="KW-0997">Cell inner membrane</keyword>
<dbReference type="PANTHER" id="PTHR30040">
    <property type="entry name" value="THIAMINE BIOSYNTHESIS LIPOPROTEIN APBE"/>
    <property type="match status" value="1"/>
</dbReference>
<name>A0A840QQV4_9BACI</name>
<dbReference type="GO" id="GO:0016740">
    <property type="term" value="F:transferase activity"/>
    <property type="evidence" value="ECO:0007669"/>
    <property type="project" value="UniProtKB-UniRule"/>
</dbReference>
<evidence type="ECO:0000256" key="2">
    <source>
        <dbReference type="ARBA" id="ARBA00016337"/>
    </source>
</evidence>
<keyword evidence="14" id="KW-1185">Reference proteome</keyword>
<evidence type="ECO:0000256" key="7">
    <source>
        <dbReference type="ARBA" id="ARBA00022842"/>
    </source>
</evidence>
<evidence type="ECO:0000313" key="13">
    <source>
        <dbReference type="EMBL" id="MBB5173729.1"/>
    </source>
</evidence>
<dbReference type="PIRSF" id="PIRSF006268">
    <property type="entry name" value="ApbE"/>
    <property type="match status" value="1"/>
</dbReference>
<dbReference type="PANTHER" id="PTHR30040:SF2">
    <property type="entry name" value="FAD:PROTEIN FMN TRANSFERASE"/>
    <property type="match status" value="1"/>
</dbReference>
<evidence type="ECO:0000256" key="10">
    <source>
        <dbReference type="PIRNR" id="PIRNR006268"/>
    </source>
</evidence>
<feature type="binding site" evidence="11">
    <location>
        <position position="297"/>
    </location>
    <ligand>
        <name>Mg(2+)</name>
        <dbReference type="ChEBI" id="CHEBI:18420"/>
    </ligand>
</feature>
<evidence type="ECO:0000256" key="11">
    <source>
        <dbReference type="PIRSR" id="PIRSR006268-2"/>
    </source>
</evidence>
<dbReference type="AlphaFoldDB" id="A0A840QQV4"/>
<comment type="subcellular location">
    <subcellularLocation>
        <location evidence="12">Cell inner membrane</location>
        <topology evidence="12">Lipid-anchor</topology>
        <orientation evidence="12">Periplasmic side</orientation>
    </subcellularLocation>
</comment>
<comment type="cofactor">
    <cofactor evidence="11">
        <name>Mg(2+)</name>
        <dbReference type="ChEBI" id="CHEBI:18420"/>
    </cofactor>
    <cofactor evidence="11">
        <name>Mn(2+)</name>
        <dbReference type="ChEBI" id="CHEBI:29035"/>
    </cofactor>
    <text evidence="11">Magnesium. Can also use manganese.</text>
</comment>
<keyword evidence="4 10" id="KW-0808">Transferase</keyword>
<evidence type="ECO:0000256" key="12">
    <source>
        <dbReference type="RuleBase" id="RU363002"/>
    </source>
</evidence>
<dbReference type="EMBL" id="JACHHB010000007">
    <property type="protein sequence ID" value="MBB5173729.1"/>
    <property type="molecule type" value="Genomic_DNA"/>
</dbReference>
<keyword evidence="7 10" id="KW-0460">Magnesium</keyword>
<accession>A0A840QQV4</accession>
<evidence type="ECO:0000256" key="9">
    <source>
        <dbReference type="ARBA" id="ARBA00048540"/>
    </source>
</evidence>
<dbReference type="RefSeq" id="WP_184664165.1">
    <property type="nucleotide sequence ID" value="NZ_JACHHB010000007.1"/>
</dbReference>
<evidence type="ECO:0000256" key="3">
    <source>
        <dbReference type="ARBA" id="ARBA00022630"/>
    </source>
</evidence>
<dbReference type="Pfam" id="PF02424">
    <property type="entry name" value="ApbE"/>
    <property type="match status" value="1"/>
</dbReference>
<dbReference type="SUPFAM" id="SSF143631">
    <property type="entry name" value="ApbE-like"/>
    <property type="match status" value="1"/>
</dbReference>
<keyword evidence="12" id="KW-1003">Cell membrane</keyword>
<evidence type="ECO:0000256" key="6">
    <source>
        <dbReference type="ARBA" id="ARBA00022827"/>
    </source>
</evidence>
<evidence type="ECO:0000256" key="1">
    <source>
        <dbReference type="ARBA" id="ARBA00011955"/>
    </source>
</evidence>
<keyword evidence="12" id="KW-0472">Membrane</keyword>
<feature type="binding site" evidence="11">
    <location>
        <position position="179"/>
    </location>
    <ligand>
        <name>Mg(2+)</name>
        <dbReference type="ChEBI" id="CHEBI:18420"/>
    </ligand>
</feature>
<dbReference type="InterPro" id="IPR024932">
    <property type="entry name" value="ApbE"/>
</dbReference>
<dbReference type="GO" id="GO:0005886">
    <property type="term" value="C:plasma membrane"/>
    <property type="evidence" value="ECO:0007669"/>
    <property type="project" value="UniProtKB-SubCell"/>
</dbReference>
<keyword evidence="5 10" id="KW-0479">Metal-binding</keyword>
<comment type="caution">
    <text evidence="13">The sequence shown here is derived from an EMBL/GenBank/DDBJ whole genome shotgun (WGS) entry which is preliminary data.</text>
</comment>
<comment type="catalytic activity">
    <reaction evidence="9 10 12">
        <text>L-threonyl-[protein] + FAD = FMN-L-threonyl-[protein] + AMP + H(+)</text>
        <dbReference type="Rhea" id="RHEA:36847"/>
        <dbReference type="Rhea" id="RHEA-COMP:11060"/>
        <dbReference type="Rhea" id="RHEA-COMP:11061"/>
        <dbReference type="ChEBI" id="CHEBI:15378"/>
        <dbReference type="ChEBI" id="CHEBI:30013"/>
        <dbReference type="ChEBI" id="CHEBI:57692"/>
        <dbReference type="ChEBI" id="CHEBI:74257"/>
        <dbReference type="ChEBI" id="CHEBI:456215"/>
        <dbReference type="EC" id="2.7.1.180"/>
    </reaction>
</comment>
<reference evidence="13 14" key="1">
    <citation type="submission" date="2020-08" db="EMBL/GenBank/DDBJ databases">
        <title>Genomic Encyclopedia of Type Strains, Phase IV (KMG-IV): sequencing the most valuable type-strain genomes for metagenomic binning, comparative biology and taxonomic classification.</title>
        <authorList>
            <person name="Goeker M."/>
        </authorList>
    </citation>
    <scope>NUCLEOTIDE SEQUENCE [LARGE SCALE GENOMIC DNA]</scope>
    <source>
        <strain evidence="13 14">DSM 24696</strain>
    </source>
</reference>
<feature type="binding site" evidence="11">
    <location>
        <position position="293"/>
    </location>
    <ligand>
        <name>Mg(2+)</name>
        <dbReference type="ChEBI" id="CHEBI:18420"/>
    </ligand>
</feature>